<reference evidence="1 2" key="2">
    <citation type="journal article" date="2016" name="Appl. Microbiol. Biotechnol.">
        <title>Mutations improving production and secretion of extracellular lipase by Burkholderia glumae PG1.</title>
        <authorList>
            <person name="Knapp A."/>
            <person name="Voget S."/>
            <person name="Gao R."/>
            <person name="Zaburannyi N."/>
            <person name="Krysciak D."/>
            <person name="Breuer M."/>
            <person name="Hauer B."/>
            <person name="Streit W.R."/>
            <person name="Muller R."/>
            <person name="Daniel R."/>
            <person name="Jaeger K.E."/>
        </authorList>
    </citation>
    <scope>NUCLEOTIDE SEQUENCE [LARGE SCALE GENOMIC DNA]</scope>
    <source>
        <strain evidence="1 2">PG1</strain>
    </source>
</reference>
<evidence type="ECO:0000313" key="2">
    <source>
        <dbReference type="Proteomes" id="UP000031838"/>
    </source>
</evidence>
<name>A0A0B6RXY2_BURPL</name>
<dbReference type="EMBL" id="CP002580">
    <property type="protein sequence ID" value="AJK45905.1"/>
    <property type="molecule type" value="Genomic_DNA"/>
</dbReference>
<evidence type="ECO:0000313" key="1">
    <source>
        <dbReference type="EMBL" id="AJK45905.1"/>
    </source>
</evidence>
<dbReference type="AlphaFoldDB" id="A0A0B6RXY2"/>
<keyword evidence="1" id="KW-0966">Cell projection</keyword>
<keyword evidence="1" id="KW-0282">Flagellum</keyword>
<keyword evidence="1" id="KW-0969">Cilium</keyword>
<dbReference type="HOGENOM" id="CLU_125463_3_2_4"/>
<reference evidence="2" key="1">
    <citation type="submission" date="2011-03" db="EMBL/GenBank/DDBJ databases">
        <authorList>
            <person name="Voget S."/>
            <person name="Streit W.R."/>
            <person name="Jaeger K.E."/>
            <person name="Daniel R."/>
        </authorList>
    </citation>
    <scope>NUCLEOTIDE SEQUENCE [LARGE SCALE GENOMIC DNA]</scope>
    <source>
        <strain evidence="2">PG1</strain>
    </source>
</reference>
<organism evidence="1 2">
    <name type="scientific">Burkholderia plantarii</name>
    <dbReference type="NCBI Taxonomy" id="41899"/>
    <lineage>
        <taxon>Bacteria</taxon>
        <taxon>Pseudomonadati</taxon>
        <taxon>Pseudomonadota</taxon>
        <taxon>Betaproteobacteria</taxon>
        <taxon>Burkholderiales</taxon>
        <taxon>Burkholderiaceae</taxon>
        <taxon>Burkholderia</taxon>
    </lineage>
</organism>
<dbReference type="KEGG" id="bgp:BGL_1c13890"/>
<keyword evidence="2" id="KW-1185">Reference proteome</keyword>
<dbReference type="OrthoDB" id="9133466at2"/>
<gene>
    <name evidence="1" type="primary">flgB1</name>
    <name evidence="1" type="ORF">BGL_1c13890</name>
</gene>
<sequence>MSTDLVAAIAAKALDGLFARQTATAQNVANANSVGYVPVRVNFEAALREAAQAQPGDTAQSRLARIQAVAPSLDAPLPIDVNTVRLDDEIATASETSARYAMLVGMLDRTLQLRQLAIKGS</sequence>
<proteinExistence type="predicted"/>
<dbReference type="KEGG" id="bpla:bpln_1g13470"/>
<dbReference type="RefSeq" id="WP_042624542.1">
    <property type="nucleotide sequence ID" value="NZ_BSTO01000026.1"/>
</dbReference>
<dbReference type="Proteomes" id="UP000031838">
    <property type="component" value="Chromosome 1"/>
</dbReference>
<accession>A0A0B6RXY2</accession>
<protein>
    <submittedName>
        <fullName evidence="1">Flagellar basal-body rod protein FlgB</fullName>
    </submittedName>
</protein>